<feature type="compositionally biased region" description="Basic and acidic residues" evidence="8">
    <location>
        <begin position="89"/>
        <end position="111"/>
    </location>
</feature>
<comment type="similarity">
    <text evidence="7">Belongs to the adenylyl cyclase class-4/guanylyl cyclase family.</text>
</comment>
<feature type="transmembrane region" description="Helical" evidence="9">
    <location>
        <begin position="199"/>
        <end position="221"/>
    </location>
</feature>
<feature type="transmembrane region" description="Helical" evidence="9">
    <location>
        <begin position="503"/>
        <end position="527"/>
    </location>
</feature>
<dbReference type="SMART" id="SM01079">
    <property type="entry name" value="CHASE"/>
    <property type="match status" value="1"/>
</dbReference>
<evidence type="ECO:0000256" key="6">
    <source>
        <dbReference type="ARBA" id="ARBA00023239"/>
    </source>
</evidence>
<evidence type="ECO:0000256" key="4">
    <source>
        <dbReference type="ARBA" id="ARBA00022989"/>
    </source>
</evidence>
<feature type="transmembrane region" description="Helical" evidence="9">
    <location>
        <begin position="879"/>
        <end position="901"/>
    </location>
</feature>
<dbReference type="InterPro" id="IPR018297">
    <property type="entry name" value="A/G_cyclase_CS"/>
</dbReference>
<dbReference type="Pfam" id="PF00211">
    <property type="entry name" value="Guanylate_cyc"/>
    <property type="match status" value="2"/>
</dbReference>
<dbReference type="InterPro" id="IPR042240">
    <property type="entry name" value="CHASE_sf"/>
</dbReference>
<evidence type="ECO:0000256" key="3">
    <source>
        <dbReference type="ARBA" id="ARBA00022741"/>
    </source>
</evidence>
<name>A0ABD3PWP1_9STRA</name>
<dbReference type="GO" id="GO:0007165">
    <property type="term" value="P:signal transduction"/>
    <property type="evidence" value="ECO:0007669"/>
    <property type="project" value="UniProtKB-ARBA"/>
</dbReference>
<dbReference type="InterPro" id="IPR029787">
    <property type="entry name" value="Nucleotide_cyclase"/>
</dbReference>
<keyword evidence="2 9" id="KW-0812">Transmembrane</keyword>
<dbReference type="GO" id="GO:0016829">
    <property type="term" value="F:lyase activity"/>
    <property type="evidence" value="ECO:0007669"/>
    <property type="project" value="UniProtKB-KW"/>
</dbReference>
<keyword evidence="3" id="KW-0547">Nucleotide-binding</keyword>
<sequence length="1418" mass="157561">HSSQPSFDETLQQLPPKPSSIAAQDQDDLEATAPSNSSSSNCNSSPPTPPAAASFDAAAPDESSHRRRSRSSDRSSLENGVRRLSSVLMRRDSAHIGGEGRESGAQSRKDCRFSFRMRGSITWEQLAERRSTGDRRASNLSTDNDFPLAEASNNGMPAARTPSHGCLENTFHSTRSTVANCCQSLLRSTKKASRHPRSILLPTLVTFAILAAAGIIAVMHASHQYHKEKSFQLLDEARELAYELDDLLAKALLPLFTLKEMAGQFDEFRELQPEIVDRSNTTYVNDNGRTFRKVTDICTDPEVVDLYQRAAASIMKSSEMGNVLSNIQLQPDGTTMDHTQAIGLDGIHDKLQRQNVWESIGTGTVGTTGPLILVQSTSLLDGVDDTRHESLIFWAPIYNENYDVVTFDSEKRFDNFWGFSGVLLDWTEVLARVKLYEFFEERDMKFSLIEIVEGGDDKVVEASLGVEPPLSRDMAREAIQVQARNNWELLVDVPPPKIGEPAWAIWGSVLVLLGSFLVSLALMLFLVSKNDHEELLCRCIPRNIVRKLHAGETVIEKYDLATICFIDIVSFTTMSGSMKAHEVMEMLQILFREFDRLAEKYGVQNAETIGDAYITVSGGPEGKDATNGAASIAAFALDAVDVVKRLTFQDGKKIKIRVGVASGPVVAGVIGTANVPKFTLFGETTARAEEMEKTSLPLQIQCPEETVTLLRSNFRTNNAFKCKRRREHSNENTWWIIRSCDSNGSYFSELEDVRPALLSTKDDVSTVNSTTLTPSDPRLSMESTGSNENEKYVVGEAGQNSPDTRRSSSSINASVIAEGSDSLKGNNEFENNILPEKNTEQKSDGRRSDSRLLRSLFNVKISFRSIGLMLRVAALNKRILLGTFLTFAILCGTGLAILYSFGHQYEEDKYKDSMDLADKADRWLEKEISKSLLPLFAMSELVKVVGKWNDLSFKIDAMQQYIQGIQCTKIIKQSSGMQKILINVQLAPSGVLCLTYPKNNTEDFLPGVYLDTSGAIGLDLFFTPSRAETSKAAVVKQGKTIQGPITLDQQGVVEALIARYPVFIDGNNITINGVSYPFWGLTIVLMDWEKLIAKFGIYNFFDKADMQFRMNRRDTLNEELVVIANSSDHEMLNNQNSIVVNLTAVDDDWTLEIGFPYGFRAPWLGWGTACIFIGSVFASSLVMMVLAITEMNKMLLYRMMPRKAIIAVKQGKTFVERDSDATILFAQVLGFEKLSGEMNSKDFLLMLTQLYSEFDKLALKYQCTKIETIGAYYIVKGPGPDLCNHGEREGVTRIALFALHAMDFVRNYQYKGVQLQIRVGFATGPVVAGVIGSGGLPKYTVFGDTVNFSSRMESTSRPMKIQCPHHTYDLLMNSAEFIFDLEKREEEGELGVYVKGKGQALTYWLRGYTGRRAGRCGG</sequence>
<comment type="caution">
    <text evidence="12">The sequence shown here is derived from an EMBL/GenBank/DDBJ whole genome shotgun (WGS) entry which is preliminary data.</text>
</comment>
<feature type="domain" description="Guanylate cyclase" evidence="10">
    <location>
        <begin position="1222"/>
        <end position="1353"/>
    </location>
</feature>
<evidence type="ECO:0008006" key="14">
    <source>
        <dbReference type="Google" id="ProtNLM"/>
    </source>
</evidence>
<protein>
    <recommendedName>
        <fullName evidence="14">Guanylate cyclase domain-containing protein</fullName>
    </recommendedName>
</protein>
<feature type="domain" description="Guanylate cyclase" evidence="10">
    <location>
        <begin position="562"/>
        <end position="692"/>
    </location>
</feature>
<dbReference type="Proteomes" id="UP001516023">
    <property type="component" value="Unassembled WGS sequence"/>
</dbReference>
<feature type="region of interest" description="Disordered" evidence="8">
    <location>
        <begin position="126"/>
        <end position="146"/>
    </location>
</feature>
<dbReference type="SMART" id="SM00044">
    <property type="entry name" value="CYCc"/>
    <property type="match status" value="2"/>
</dbReference>
<evidence type="ECO:0000256" key="7">
    <source>
        <dbReference type="RuleBase" id="RU000405"/>
    </source>
</evidence>
<feature type="compositionally biased region" description="Low complexity" evidence="8">
    <location>
        <begin position="31"/>
        <end position="61"/>
    </location>
</feature>
<feature type="compositionally biased region" description="Polar residues" evidence="8">
    <location>
        <begin position="798"/>
        <end position="810"/>
    </location>
</feature>
<feature type="compositionally biased region" description="Polar residues" evidence="8">
    <location>
        <begin position="765"/>
        <end position="774"/>
    </location>
</feature>
<feature type="region of interest" description="Disordered" evidence="8">
    <location>
        <begin position="822"/>
        <end position="846"/>
    </location>
</feature>
<keyword evidence="5 9" id="KW-0472">Membrane</keyword>
<feature type="non-terminal residue" evidence="12">
    <location>
        <position position="1"/>
    </location>
</feature>
<dbReference type="PANTHER" id="PTHR11920">
    <property type="entry name" value="GUANYLYL CYCLASE"/>
    <property type="match status" value="1"/>
</dbReference>
<dbReference type="Gene3D" id="3.30.70.1230">
    <property type="entry name" value="Nucleotide cyclase"/>
    <property type="match status" value="2"/>
</dbReference>
<dbReference type="GO" id="GO:0016020">
    <property type="term" value="C:membrane"/>
    <property type="evidence" value="ECO:0007669"/>
    <property type="project" value="UniProtKB-SubCell"/>
</dbReference>
<feature type="domain" description="CHASE" evidence="11">
    <location>
        <begin position="330"/>
        <end position="433"/>
    </location>
</feature>
<evidence type="ECO:0000256" key="1">
    <source>
        <dbReference type="ARBA" id="ARBA00004370"/>
    </source>
</evidence>
<dbReference type="InterPro" id="IPR001054">
    <property type="entry name" value="A/G_cyclase"/>
</dbReference>
<dbReference type="Gene3D" id="3.30.450.350">
    <property type="entry name" value="CHASE domain"/>
    <property type="match status" value="1"/>
</dbReference>
<evidence type="ECO:0000313" key="12">
    <source>
        <dbReference type="EMBL" id="KAL3792109.1"/>
    </source>
</evidence>
<evidence type="ECO:0000256" key="5">
    <source>
        <dbReference type="ARBA" id="ARBA00023136"/>
    </source>
</evidence>
<reference evidence="12 13" key="1">
    <citation type="journal article" date="2020" name="G3 (Bethesda)">
        <title>Improved Reference Genome for Cyclotella cryptica CCMP332, a Model for Cell Wall Morphogenesis, Salinity Adaptation, and Lipid Production in Diatoms (Bacillariophyta).</title>
        <authorList>
            <person name="Roberts W.R."/>
            <person name="Downey K.M."/>
            <person name="Ruck E.C."/>
            <person name="Traller J.C."/>
            <person name="Alverson A.J."/>
        </authorList>
    </citation>
    <scope>NUCLEOTIDE SEQUENCE [LARGE SCALE GENOMIC DNA]</scope>
    <source>
        <strain evidence="12 13">CCMP332</strain>
    </source>
</reference>
<dbReference type="Pfam" id="PF03924">
    <property type="entry name" value="CHASE"/>
    <property type="match status" value="1"/>
</dbReference>
<feature type="domain" description="CHASE" evidence="11">
    <location>
        <begin position="988"/>
        <end position="1095"/>
    </location>
</feature>
<dbReference type="InterPro" id="IPR006189">
    <property type="entry name" value="CHASE_dom"/>
</dbReference>
<feature type="transmembrane region" description="Helical" evidence="9">
    <location>
        <begin position="1163"/>
        <end position="1189"/>
    </location>
</feature>
<evidence type="ECO:0000256" key="9">
    <source>
        <dbReference type="SAM" id="Phobius"/>
    </source>
</evidence>
<evidence type="ECO:0000256" key="8">
    <source>
        <dbReference type="SAM" id="MobiDB-lite"/>
    </source>
</evidence>
<accession>A0ABD3PWP1</accession>
<evidence type="ECO:0000259" key="10">
    <source>
        <dbReference type="PROSITE" id="PS50125"/>
    </source>
</evidence>
<feature type="compositionally biased region" description="Basic and acidic residues" evidence="8">
    <location>
        <begin position="837"/>
        <end position="846"/>
    </location>
</feature>
<organism evidence="12 13">
    <name type="scientific">Cyclotella cryptica</name>
    <dbReference type="NCBI Taxonomy" id="29204"/>
    <lineage>
        <taxon>Eukaryota</taxon>
        <taxon>Sar</taxon>
        <taxon>Stramenopiles</taxon>
        <taxon>Ochrophyta</taxon>
        <taxon>Bacillariophyta</taxon>
        <taxon>Coscinodiscophyceae</taxon>
        <taxon>Thalassiosirophycidae</taxon>
        <taxon>Stephanodiscales</taxon>
        <taxon>Stephanodiscaceae</taxon>
        <taxon>Cyclotella</taxon>
    </lineage>
</organism>
<dbReference type="CDD" id="cd07302">
    <property type="entry name" value="CHD"/>
    <property type="match status" value="2"/>
</dbReference>
<dbReference type="PROSITE" id="PS50125">
    <property type="entry name" value="GUANYLATE_CYCLASE_2"/>
    <property type="match status" value="2"/>
</dbReference>
<feature type="compositionally biased region" description="Polar residues" evidence="8">
    <location>
        <begin position="1"/>
        <end position="13"/>
    </location>
</feature>
<evidence type="ECO:0000313" key="13">
    <source>
        <dbReference type="Proteomes" id="UP001516023"/>
    </source>
</evidence>
<dbReference type="PROSITE" id="PS00452">
    <property type="entry name" value="GUANYLATE_CYCLASE_1"/>
    <property type="match status" value="1"/>
</dbReference>
<evidence type="ECO:0000259" key="11">
    <source>
        <dbReference type="PROSITE" id="PS50839"/>
    </source>
</evidence>
<dbReference type="GO" id="GO:0000166">
    <property type="term" value="F:nucleotide binding"/>
    <property type="evidence" value="ECO:0007669"/>
    <property type="project" value="UniProtKB-KW"/>
</dbReference>
<dbReference type="PANTHER" id="PTHR11920:SF335">
    <property type="entry name" value="GUANYLATE CYCLASE"/>
    <property type="match status" value="1"/>
</dbReference>
<dbReference type="SUPFAM" id="SSF55073">
    <property type="entry name" value="Nucleotide cyclase"/>
    <property type="match status" value="2"/>
</dbReference>
<keyword evidence="6 7" id="KW-0456">Lyase</keyword>
<proteinExistence type="inferred from homology"/>
<keyword evidence="13" id="KW-1185">Reference proteome</keyword>
<dbReference type="InterPro" id="IPR050401">
    <property type="entry name" value="Cyclic_nucleotide_synthase"/>
</dbReference>
<comment type="subcellular location">
    <subcellularLocation>
        <location evidence="1">Membrane</location>
    </subcellularLocation>
</comment>
<dbReference type="EMBL" id="JABMIG020000105">
    <property type="protein sequence ID" value="KAL3792109.1"/>
    <property type="molecule type" value="Genomic_DNA"/>
</dbReference>
<feature type="region of interest" description="Disordered" evidence="8">
    <location>
        <begin position="765"/>
        <end position="810"/>
    </location>
</feature>
<evidence type="ECO:0000256" key="2">
    <source>
        <dbReference type="ARBA" id="ARBA00022692"/>
    </source>
</evidence>
<keyword evidence="4 9" id="KW-1133">Transmembrane helix</keyword>
<gene>
    <name evidence="12" type="ORF">HJC23_013383</name>
</gene>
<feature type="region of interest" description="Disordered" evidence="8">
    <location>
        <begin position="1"/>
        <end position="111"/>
    </location>
</feature>
<feature type="compositionally biased region" description="Basic and acidic residues" evidence="8">
    <location>
        <begin position="126"/>
        <end position="137"/>
    </location>
</feature>
<dbReference type="PROSITE" id="PS50839">
    <property type="entry name" value="CHASE"/>
    <property type="match status" value="2"/>
</dbReference>